<feature type="transmembrane region" description="Helical" evidence="8">
    <location>
        <begin position="276"/>
        <end position="299"/>
    </location>
</feature>
<proteinExistence type="predicted"/>
<dbReference type="InterPro" id="IPR039421">
    <property type="entry name" value="Type_1_exporter"/>
</dbReference>
<keyword evidence="3" id="KW-0547">Nucleotide-binding</keyword>
<dbReference type="GO" id="GO:0005886">
    <property type="term" value="C:plasma membrane"/>
    <property type="evidence" value="ECO:0007669"/>
    <property type="project" value="UniProtKB-SubCell"/>
</dbReference>
<evidence type="ECO:0000259" key="9">
    <source>
        <dbReference type="PROSITE" id="PS50893"/>
    </source>
</evidence>
<dbReference type="Pfam" id="PF00005">
    <property type="entry name" value="ABC_tran"/>
    <property type="match status" value="1"/>
</dbReference>
<dbReference type="EMBL" id="BMWG01000032">
    <property type="protein sequence ID" value="GGZ61416.1"/>
    <property type="molecule type" value="Genomic_DNA"/>
</dbReference>
<dbReference type="Proteomes" id="UP000630936">
    <property type="component" value="Unassembled WGS sequence"/>
</dbReference>
<protein>
    <submittedName>
        <fullName evidence="11">ABC transporter ATP-binding protein</fullName>
    </submittedName>
</protein>
<dbReference type="SUPFAM" id="SSF90123">
    <property type="entry name" value="ABC transporter transmembrane region"/>
    <property type="match status" value="1"/>
</dbReference>
<dbReference type="Gene3D" id="3.40.50.300">
    <property type="entry name" value="P-loop containing nucleotide triphosphate hydrolases"/>
    <property type="match status" value="1"/>
</dbReference>
<dbReference type="PANTHER" id="PTHR43394">
    <property type="entry name" value="ATP-DEPENDENT PERMEASE MDL1, MITOCHONDRIAL"/>
    <property type="match status" value="1"/>
</dbReference>
<keyword evidence="2 8" id="KW-0812">Transmembrane</keyword>
<evidence type="ECO:0000256" key="3">
    <source>
        <dbReference type="ARBA" id="ARBA00022741"/>
    </source>
</evidence>
<evidence type="ECO:0000256" key="7">
    <source>
        <dbReference type="SAM" id="MobiDB-lite"/>
    </source>
</evidence>
<evidence type="ECO:0000313" key="11">
    <source>
        <dbReference type="EMBL" id="GGZ61416.1"/>
    </source>
</evidence>
<dbReference type="InterPro" id="IPR036640">
    <property type="entry name" value="ABC1_TM_sf"/>
</dbReference>
<organism evidence="11 12">
    <name type="scientific">Streptomyces inusitatus</name>
    <dbReference type="NCBI Taxonomy" id="68221"/>
    <lineage>
        <taxon>Bacteria</taxon>
        <taxon>Bacillati</taxon>
        <taxon>Actinomycetota</taxon>
        <taxon>Actinomycetes</taxon>
        <taxon>Kitasatosporales</taxon>
        <taxon>Streptomycetaceae</taxon>
        <taxon>Streptomyces</taxon>
    </lineage>
</organism>
<dbReference type="AlphaFoldDB" id="A0A918V2Q2"/>
<keyword evidence="12" id="KW-1185">Reference proteome</keyword>
<dbReference type="Gene3D" id="1.20.1560.10">
    <property type="entry name" value="ABC transporter type 1, transmembrane domain"/>
    <property type="match status" value="1"/>
</dbReference>
<feature type="region of interest" description="Disordered" evidence="7">
    <location>
        <begin position="562"/>
        <end position="599"/>
    </location>
</feature>
<feature type="compositionally biased region" description="Low complexity" evidence="7">
    <location>
        <begin position="572"/>
        <end position="592"/>
    </location>
</feature>
<dbReference type="SUPFAM" id="SSF52540">
    <property type="entry name" value="P-loop containing nucleoside triphosphate hydrolases"/>
    <property type="match status" value="1"/>
</dbReference>
<name>A0A918V2Q2_9ACTN</name>
<dbReference type="GO" id="GO:0005524">
    <property type="term" value="F:ATP binding"/>
    <property type="evidence" value="ECO:0007669"/>
    <property type="project" value="UniProtKB-KW"/>
</dbReference>
<reference evidence="11" key="2">
    <citation type="submission" date="2020-09" db="EMBL/GenBank/DDBJ databases">
        <authorList>
            <person name="Sun Q."/>
            <person name="Ohkuma M."/>
        </authorList>
    </citation>
    <scope>NUCLEOTIDE SEQUENCE</scope>
    <source>
        <strain evidence="11">JCM 4988</strain>
    </source>
</reference>
<keyword evidence="4 11" id="KW-0067">ATP-binding</keyword>
<evidence type="ECO:0000256" key="5">
    <source>
        <dbReference type="ARBA" id="ARBA00022989"/>
    </source>
</evidence>
<accession>A0A918V2Q2</accession>
<dbReference type="SMART" id="SM00382">
    <property type="entry name" value="AAA"/>
    <property type="match status" value="1"/>
</dbReference>
<evidence type="ECO:0000259" key="10">
    <source>
        <dbReference type="PROSITE" id="PS50929"/>
    </source>
</evidence>
<keyword evidence="5 8" id="KW-1133">Transmembrane helix</keyword>
<gene>
    <name evidence="11" type="ORF">GCM10010387_63740</name>
</gene>
<evidence type="ECO:0000256" key="2">
    <source>
        <dbReference type="ARBA" id="ARBA00022692"/>
    </source>
</evidence>
<evidence type="ECO:0000256" key="1">
    <source>
        <dbReference type="ARBA" id="ARBA00004651"/>
    </source>
</evidence>
<dbReference type="PROSITE" id="PS50893">
    <property type="entry name" value="ABC_TRANSPORTER_2"/>
    <property type="match status" value="1"/>
</dbReference>
<feature type="domain" description="ABC transmembrane type-1" evidence="10">
    <location>
        <begin position="23"/>
        <end position="301"/>
    </location>
</feature>
<keyword evidence="6 8" id="KW-0472">Membrane</keyword>
<sequence length="599" mass="61035">MAQSSPPQATVLRPPGAGRLSLAAVVICSTGAALAALALPAALGAAVDELLASGRIPWTALLLCAALTAAEVVLDALVALLGGTTTAHLTARLRTAVMDRLVRAEPRRGGAIAPGDLTTRLTSNAAEAAAVPVTTANAASVVLLPLGGAVGLLLIDPFSALALLLGTPAFILVLRVLVRRTADASADYQREQALIATRLTETLDGIATVRAARTAAREHARIVEPLTALAAHGRRTWDVHGRAVGASAVLLPLLTVLVLAVAGLRMSSGAISVGDLFAVSRYAVLSVGLGALTGALAAISRGRTAARRLSPLLDLPPVPHRSLALPPGGPGTVELYDVDVVRDGRPVLRAVRLTVPGGTSMAVVGRSGSGKSELAAVAGRLTDPDAGTVTLDGVPLDGVDPVRLREEIAFAFARPALLGTTVEDAIAFGARTPSAAEVRAAARAARADGFVALLPLGYRTPLERAPLSGGEYQRLGLARAFAHAGRLLILDDATSSLDTVTEAHIQRALAARAGAGTRLVVAHRVSSAARADRVVWLENGSVRAVGRHDDLWSDPAYRAVFTAEPGARTEPEAGAAPRGPGTAARAGAAGPGRPDGETP</sequence>
<evidence type="ECO:0000256" key="6">
    <source>
        <dbReference type="ARBA" id="ARBA00023136"/>
    </source>
</evidence>
<dbReference type="PROSITE" id="PS50929">
    <property type="entry name" value="ABC_TM1F"/>
    <property type="match status" value="1"/>
</dbReference>
<evidence type="ECO:0000313" key="12">
    <source>
        <dbReference type="Proteomes" id="UP000630936"/>
    </source>
</evidence>
<feature type="transmembrane region" description="Helical" evidence="8">
    <location>
        <begin position="243"/>
        <end position="264"/>
    </location>
</feature>
<reference evidence="11" key="1">
    <citation type="journal article" date="2014" name="Int. J. Syst. Evol. Microbiol.">
        <title>Complete genome sequence of Corynebacterium casei LMG S-19264T (=DSM 44701T), isolated from a smear-ripened cheese.</title>
        <authorList>
            <consortium name="US DOE Joint Genome Institute (JGI-PGF)"/>
            <person name="Walter F."/>
            <person name="Albersmeier A."/>
            <person name="Kalinowski J."/>
            <person name="Ruckert C."/>
        </authorList>
    </citation>
    <scope>NUCLEOTIDE SEQUENCE</scope>
    <source>
        <strain evidence="11">JCM 4988</strain>
    </source>
</reference>
<dbReference type="InterPro" id="IPR027417">
    <property type="entry name" value="P-loop_NTPase"/>
</dbReference>
<dbReference type="GO" id="GO:0016887">
    <property type="term" value="F:ATP hydrolysis activity"/>
    <property type="evidence" value="ECO:0007669"/>
    <property type="project" value="InterPro"/>
</dbReference>
<dbReference type="InterPro" id="IPR011527">
    <property type="entry name" value="ABC1_TM_dom"/>
</dbReference>
<feature type="transmembrane region" description="Helical" evidence="8">
    <location>
        <begin position="158"/>
        <end position="178"/>
    </location>
</feature>
<evidence type="ECO:0000256" key="4">
    <source>
        <dbReference type="ARBA" id="ARBA00022840"/>
    </source>
</evidence>
<feature type="transmembrane region" description="Helical" evidence="8">
    <location>
        <begin position="58"/>
        <end position="81"/>
    </location>
</feature>
<feature type="domain" description="ABC transporter" evidence="9">
    <location>
        <begin position="333"/>
        <end position="564"/>
    </location>
</feature>
<dbReference type="InterPro" id="IPR003439">
    <property type="entry name" value="ABC_transporter-like_ATP-bd"/>
</dbReference>
<comment type="subcellular location">
    <subcellularLocation>
        <location evidence="1">Cell membrane</location>
        <topology evidence="1">Multi-pass membrane protein</topology>
    </subcellularLocation>
</comment>
<dbReference type="Pfam" id="PF00664">
    <property type="entry name" value="ABC_membrane"/>
    <property type="match status" value="1"/>
</dbReference>
<dbReference type="PANTHER" id="PTHR43394:SF1">
    <property type="entry name" value="ATP-BINDING CASSETTE SUB-FAMILY B MEMBER 10, MITOCHONDRIAL"/>
    <property type="match status" value="1"/>
</dbReference>
<comment type="caution">
    <text evidence="11">The sequence shown here is derived from an EMBL/GenBank/DDBJ whole genome shotgun (WGS) entry which is preliminary data.</text>
</comment>
<evidence type="ECO:0000256" key="8">
    <source>
        <dbReference type="SAM" id="Phobius"/>
    </source>
</evidence>
<dbReference type="InterPro" id="IPR003593">
    <property type="entry name" value="AAA+_ATPase"/>
</dbReference>
<feature type="transmembrane region" description="Helical" evidence="8">
    <location>
        <begin position="20"/>
        <end position="46"/>
    </location>
</feature>
<dbReference type="GO" id="GO:0015421">
    <property type="term" value="F:ABC-type oligopeptide transporter activity"/>
    <property type="evidence" value="ECO:0007669"/>
    <property type="project" value="TreeGrafter"/>
</dbReference>